<dbReference type="RefSeq" id="WP_105483474.1">
    <property type="nucleotide sequence ID" value="NZ_NIGF01000007.1"/>
</dbReference>
<feature type="binding site" evidence="2">
    <location>
        <position position="76"/>
    </location>
    <ligand>
        <name>Mg(2+)</name>
        <dbReference type="ChEBI" id="CHEBI:18420"/>
        <label>3</label>
    </ligand>
</feature>
<gene>
    <name evidence="2" type="primary">thiL</name>
    <name evidence="5" type="ORF">B1R32_10719</name>
</gene>
<feature type="binding site" evidence="2">
    <location>
        <position position="106"/>
    </location>
    <ligand>
        <name>ATP</name>
        <dbReference type="ChEBI" id="CHEBI:30616"/>
    </ligand>
</feature>
<dbReference type="NCBIfam" id="TIGR01379">
    <property type="entry name" value="thiL"/>
    <property type="match status" value="1"/>
</dbReference>
<evidence type="ECO:0000256" key="2">
    <source>
        <dbReference type="HAMAP-Rule" id="MF_02128"/>
    </source>
</evidence>
<dbReference type="Gene3D" id="3.30.1330.10">
    <property type="entry name" value="PurM-like, N-terminal domain"/>
    <property type="match status" value="1"/>
</dbReference>
<dbReference type="CDD" id="cd02194">
    <property type="entry name" value="ThiL"/>
    <property type="match status" value="1"/>
</dbReference>
<feature type="domain" description="PurM-like N-terminal" evidence="3">
    <location>
        <begin position="30"/>
        <end position="142"/>
    </location>
</feature>
<dbReference type="SUPFAM" id="SSF56042">
    <property type="entry name" value="PurM C-terminal domain-like"/>
    <property type="match status" value="1"/>
</dbReference>
<feature type="binding site" evidence="2">
    <location>
        <position position="338"/>
    </location>
    <ligand>
        <name>substrate</name>
    </ligand>
</feature>
<feature type="binding site" evidence="2">
    <location>
        <position position="76"/>
    </location>
    <ligand>
        <name>Mg(2+)</name>
        <dbReference type="ChEBI" id="CHEBI:18420"/>
        <label>2</label>
    </ligand>
</feature>
<name>A0A2S8ST58_9BACT</name>
<dbReference type="EC" id="2.7.4.16" evidence="2"/>
<comment type="catalytic activity">
    <reaction evidence="2">
        <text>thiamine phosphate + ATP = thiamine diphosphate + ADP</text>
        <dbReference type="Rhea" id="RHEA:15913"/>
        <dbReference type="ChEBI" id="CHEBI:30616"/>
        <dbReference type="ChEBI" id="CHEBI:37575"/>
        <dbReference type="ChEBI" id="CHEBI:58937"/>
        <dbReference type="ChEBI" id="CHEBI:456216"/>
        <dbReference type="EC" id="2.7.4.16"/>
    </reaction>
</comment>
<feature type="binding site" evidence="2">
    <location>
        <position position="32"/>
    </location>
    <ligand>
        <name>Mg(2+)</name>
        <dbReference type="ChEBI" id="CHEBI:18420"/>
        <label>3</label>
    </ligand>
</feature>
<feature type="binding site" evidence="2">
    <location>
        <position position="76"/>
    </location>
    <ligand>
        <name>Mg(2+)</name>
        <dbReference type="ChEBI" id="CHEBI:18420"/>
        <label>4</label>
    </ligand>
</feature>
<comment type="caution">
    <text evidence="2">Lacks conserved residue(s) required for the propagation of feature annotation.</text>
</comment>
<feature type="binding site" evidence="2">
    <location>
        <begin position="123"/>
        <end position="124"/>
    </location>
    <ligand>
        <name>ATP</name>
        <dbReference type="ChEBI" id="CHEBI:30616"/>
    </ligand>
</feature>
<keyword evidence="6" id="KW-1185">Reference proteome</keyword>
<protein>
    <recommendedName>
        <fullName evidence="2">Thiamine-monophosphate kinase</fullName>
        <shortName evidence="2">TMP kinase</shortName>
        <shortName evidence="2">Thiamine-phosphate kinase</shortName>
        <ecNumber evidence="2">2.7.4.16</ecNumber>
    </recommendedName>
</protein>
<dbReference type="Pfam" id="PF00586">
    <property type="entry name" value="AIRS"/>
    <property type="match status" value="1"/>
</dbReference>
<feature type="binding site" evidence="2">
    <location>
        <position position="54"/>
    </location>
    <ligand>
        <name>substrate</name>
    </ligand>
</feature>
<organism evidence="5 6">
    <name type="scientific">Abditibacterium utsteinense</name>
    <dbReference type="NCBI Taxonomy" id="1960156"/>
    <lineage>
        <taxon>Bacteria</taxon>
        <taxon>Pseudomonadati</taxon>
        <taxon>Abditibacteriota</taxon>
        <taxon>Abditibacteriia</taxon>
        <taxon>Abditibacteriales</taxon>
        <taxon>Abditibacteriaceae</taxon>
        <taxon>Abditibacterium</taxon>
    </lineage>
</organism>
<evidence type="ECO:0000313" key="5">
    <source>
        <dbReference type="EMBL" id="PQV63994.1"/>
    </source>
</evidence>
<keyword evidence="2" id="KW-0460">Magnesium</keyword>
<evidence type="ECO:0000259" key="4">
    <source>
        <dbReference type="Pfam" id="PF02769"/>
    </source>
</evidence>
<dbReference type="Gene3D" id="3.90.650.10">
    <property type="entry name" value="PurM-like C-terminal domain"/>
    <property type="match status" value="1"/>
</dbReference>
<dbReference type="SUPFAM" id="SSF55326">
    <property type="entry name" value="PurM N-terminal domain-like"/>
    <property type="match status" value="1"/>
</dbReference>
<dbReference type="InterPro" id="IPR010918">
    <property type="entry name" value="PurM-like_C_dom"/>
</dbReference>
<dbReference type="HAMAP" id="MF_02128">
    <property type="entry name" value="TMP_kinase"/>
    <property type="match status" value="1"/>
</dbReference>
<feature type="binding site" evidence="2">
    <location>
        <position position="32"/>
    </location>
    <ligand>
        <name>Mg(2+)</name>
        <dbReference type="ChEBI" id="CHEBI:18420"/>
        <label>4</label>
    </ligand>
</feature>
<feature type="binding site" evidence="2">
    <location>
        <position position="47"/>
    </location>
    <ligand>
        <name>Mg(2+)</name>
        <dbReference type="ChEBI" id="CHEBI:18420"/>
        <label>2</label>
    </ligand>
</feature>
<feature type="binding site" evidence="2">
    <location>
        <position position="45"/>
    </location>
    <ligand>
        <name>Mg(2+)</name>
        <dbReference type="ChEBI" id="CHEBI:18420"/>
        <label>4</label>
    </ligand>
</feature>
<dbReference type="InterPro" id="IPR036921">
    <property type="entry name" value="PurM-like_N_sf"/>
</dbReference>
<accession>A0A2S8ST58</accession>
<dbReference type="GO" id="GO:0005524">
    <property type="term" value="F:ATP binding"/>
    <property type="evidence" value="ECO:0007669"/>
    <property type="project" value="UniProtKB-UniRule"/>
</dbReference>
<feature type="binding site" evidence="2">
    <location>
        <position position="228"/>
    </location>
    <ligand>
        <name>Mg(2+)</name>
        <dbReference type="ChEBI" id="CHEBI:18420"/>
        <label>5</label>
    </ligand>
</feature>
<comment type="miscellaneous">
    <text evidence="2">Reaction mechanism of ThiL seems to utilize a direct, inline transfer of the gamma-phosphate of ATP to TMP rather than a phosphorylated enzyme intermediate.</text>
</comment>
<dbReference type="FunCoup" id="A0A2S8ST58">
    <property type="interactions" value="417"/>
</dbReference>
<keyword evidence="2 5" id="KW-0418">Kinase</keyword>
<dbReference type="PIRSF" id="PIRSF005303">
    <property type="entry name" value="Thiam_monoph_kin"/>
    <property type="match status" value="1"/>
</dbReference>
<feature type="binding site" evidence="2">
    <location>
        <position position="47"/>
    </location>
    <ligand>
        <name>Mg(2+)</name>
        <dbReference type="ChEBI" id="CHEBI:18420"/>
        <label>1</label>
    </ligand>
</feature>
<reference evidence="5 6" key="1">
    <citation type="journal article" date="2018" name="Syst. Appl. Microbiol.">
        <title>Abditibacterium utsteinense sp. nov., the first cultivated member of candidate phylum FBP, isolated from ice-free Antarctic soil samples.</title>
        <authorList>
            <person name="Tahon G."/>
            <person name="Tytgat B."/>
            <person name="Lebbe L."/>
            <person name="Carlier A."/>
            <person name="Willems A."/>
        </authorList>
    </citation>
    <scope>NUCLEOTIDE SEQUENCE [LARGE SCALE GENOMIC DNA]</scope>
    <source>
        <strain evidence="5 6">LMG 29911</strain>
    </source>
</reference>
<comment type="pathway">
    <text evidence="2">Cofactor biosynthesis; thiamine diphosphate biosynthesis; thiamine diphosphate from thiamine phosphate: step 1/1.</text>
</comment>
<dbReference type="InterPro" id="IPR016188">
    <property type="entry name" value="PurM-like_N"/>
</dbReference>
<dbReference type="PANTHER" id="PTHR30270">
    <property type="entry name" value="THIAMINE-MONOPHOSPHATE KINASE"/>
    <property type="match status" value="1"/>
</dbReference>
<dbReference type="GO" id="GO:0009228">
    <property type="term" value="P:thiamine biosynthetic process"/>
    <property type="evidence" value="ECO:0007669"/>
    <property type="project" value="UniProtKB-KW"/>
</dbReference>
<dbReference type="InterPro" id="IPR036676">
    <property type="entry name" value="PurM-like_C_sf"/>
</dbReference>
<dbReference type="UniPathway" id="UPA00060">
    <property type="reaction ID" value="UER00142"/>
</dbReference>
<comment type="function">
    <text evidence="2">Catalyzes the ATP-dependent phosphorylation of thiamine-monophosphate (TMP) to form thiamine-pyrophosphate (TPP), the active form of vitamin B1.</text>
</comment>
<dbReference type="GO" id="GO:0000287">
    <property type="term" value="F:magnesium ion binding"/>
    <property type="evidence" value="ECO:0007669"/>
    <property type="project" value="UniProtKB-UniRule"/>
</dbReference>
<dbReference type="InterPro" id="IPR006283">
    <property type="entry name" value="ThiL-like"/>
</dbReference>
<evidence type="ECO:0000259" key="3">
    <source>
        <dbReference type="Pfam" id="PF00586"/>
    </source>
</evidence>
<evidence type="ECO:0000313" key="6">
    <source>
        <dbReference type="Proteomes" id="UP000237684"/>
    </source>
</evidence>
<dbReference type="OrthoDB" id="9802811at2"/>
<keyword evidence="2" id="KW-0067">ATP-binding</keyword>
<keyword evidence="1 2" id="KW-0784">Thiamine biosynthesis</keyword>
<feature type="binding site" evidence="2">
    <location>
        <position position="225"/>
    </location>
    <ligand>
        <name>Mg(2+)</name>
        <dbReference type="ChEBI" id="CHEBI:18420"/>
        <label>3</label>
    </ligand>
</feature>
<dbReference type="GO" id="GO:0009229">
    <property type="term" value="P:thiamine diphosphate biosynthetic process"/>
    <property type="evidence" value="ECO:0007669"/>
    <property type="project" value="UniProtKB-UniRule"/>
</dbReference>
<keyword evidence="2" id="KW-0479">Metal-binding</keyword>
<dbReference type="Proteomes" id="UP000237684">
    <property type="component" value="Unassembled WGS sequence"/>
</dbReference>
<proteinExistence type="inferred from homology"/>
<sequence length="341" mass="36562">MNLAQIGEFGLIERLQSQLQKRAGTQLGIGDDCAVLESLQTPIVTMDALIEGVHFRRDWTSPRALGRKAMAVNLSDLASSGARPVAAFVSLALGPRDDFEFITELYAGFEDAAREHHFTVAGGDTTKSRGDLMISIALVGEVLNHKRGPVLRSGAQAGDVLLVSGNLGDAAAGFQILQAEKDEIAAIPAPARDYLLLRHHQPSPRLALMKQLLEFDASAIHAALDLSDGLVGDAAHLAQSSDLVAQFDAEKVPISFFCRQCCEILGCNVLDLALSGGEDYEILLAVAPQKAQILVEEFRGKSVFLSAIGVCLTPDLSGNQARVAVRENGEVRQVGRAWTHF</sequence>
<dbReference type="PANTHER" id="PTHR30270:SF0">
    <property type="entry name" value="THIAMINE-MONOPHOSPHATE KINASE"/>
    <property type="match status" value="1"/>
</dbReference>
<keyword evidence="2" id="KW-0547">Nucleotide-binding</keyword>
<keyword evidence="2" id="KW-0808">Transferase</keyword>
<feature type="binding site" evidence="2">
    <location>
        <position position="227"/>
    </location>
    <ligand>
        <name>ATP</name>
        <dbReference type="ChEBI" id="CHEBI:30616"/>
    </ligand>
</feature>
<dbReference type="Pfam" id="PF02769">
    <property type="entry name" value="AIRS_C"/>
    <property type="match status" value="1"/>
</dbReference>
<comment type="similarity">
    <text evidence="2">Belongs to the thiamine-monophosphate kinase family.</text>
</comment>
<evidence type="ECO:0000256" key="1">
    <source>
        <dbReference type="ARBA" id="ARBA00022977"/>
    </source>
</evidence>
<feature type="binding site" evidence="2">
    <location>
        <position position="152"/>
    </location>
    <ligand>
        <name>ATP</name>
        <dbReference type="ChEBI" id="CHEBI:30616"/>
    </ligand>
</feature>
<dbReference type="AlphaFoldDB" id="A0A2S8ST58"/>
<feature type="binding site" evidence="2">
    <location>
        <position position="124"/>
    </location>
    <ligand>
        <name>Mg(2+)</name>
        <dbReference type="ChEBI" id="CHEBI:18420"/>
        <label>1</label>
    </ligand>
</feature>
<comment type="caution">
    <text evidence="5">The sequence shown here is derived from an EMBL/GenBank/DDBJ whole genome shotgun (WGS) entry which is preliminary data.</text>
</comment>
<dbReference type="InParanoid" id="A0A2S8ST58"/>
<feature type="binding site" evidence="2">
    <location>
        <position position="278"/>
    </location>
    <ligand>
        <name>substrate</name>
    </ligand>
</feature>
<dbReference type="GO" id="GO:0009030">
    <property type="term" value="F:thiamine-phosphate kinase activity"/>
    <property type="evidence" value="ECO:0007669"/>
    <property type="project" value="UniProtKB-UniRule"/>
</dbReference>
<feature type="domain" description="PurM-like C-terminal" evidence="4">
    <location>
        <begin position="156"/>
        <end position="310"/>
    </location>
</feature>
<dbReference type="EMBL" id="NIGF01000007">
    <property type="protein sequence ID" value="PQV63994.1"/>
    <property type="molecule type" value="Genomic_DNA"/>
</dbReference>